<evidence type="ECO:0000256" key="1">
    <source>
        <dbReference type="SAM" id="MobiDB-lite"/>
    </source>
</evidence>
<evidence type="ECO:0000259" key="3">
    <source>
        <dbReference type="Pfam" id="PF07699"/>
    </source>
</evidence>
<reference evidence="4 6" key="2">
    <citation type="journal article" date="2013" name="Nature">
        <title>Insights into bilaterian evolution from three spiralian genomes.</title>
        <authorList>
            <person name="Simakov O."/>
            <person name="Marletaz F."/>
            <person name="Cho S.J."/>
            <person name="Edsinger-Gonzales E."/>
            <person name="Havlak P."/>
            <person name="Hellsten U."/>
            <person name="Kuo D.H."/>
            <person name="Larsson T."/>
            <person name="Lv J."/>
            <person name="Arendt D."/>
            <person name="Savage R."/>
            <person name="Osoegawa K."/>
            <person name="de Jong P."/>
            <person name="Grimwood J."/>
            <person name="Chapman J.A."/>
            <person name="Shapiro H."/>
            <person name="Aerts A."/>
            <person name="Otillar R.P."/>
            <person name="Terry A.Y."/>
            <person name="Boore J.L."/>
            <person name="Grigoriev I.V."/>
            <person name="Lindberg D.R."/>
            <person name="Seaver E.C."/>
            <person name="Weisblat D.A."/>
            <person name="Putnam N.H."/>
            <person name="Rokhsar D.S."/>
        </authorList>
    </citation>
    <scope>NUCLEOTIDE SEQUENCE</scope>
</reference>
<dbReference type="Gene3D" id="2.10.50.10">
    <property type="entry name" value="Tumor Necrosis Factor Receptor, subunit A, domain 2"/>
    <property type="match status" value="1"/>
</dbReference>
<evidence type="ECO:0000256" key="2">
    <source>
        <dbReference type="SAM" id="Phobius"/>
    </source>
</evidence>
<feature type="compositionally biased region" description="Basic and acidic residues" evidence="1">
    <location>
        <begin position="780"/>
        <end position="792"/>
    </location>
</feature>
<feature type="domain" description="Tyrosine-protein kinase ephrin type A/B receptor-like" evidence="3">
    <location>
        <begin position="563"/>
        <end position="609"/>
    </location>
</feature>
<dbReference type="AlphaFoldDB" id="T1F342"/>
<name>T1F342_HELRO</name>
<protein>
    <recommendedName>
        <fullName evidence="3">Tyrosine-protein kinase ephrin type A/B receptor-like domain-containing protein</fullName>
    </recommendedName>
</protein>
<organism evidence="5 6">
    <name type="scientific">Helobdella robusta</name>
    <name type="common">Californian leech</name>
    <dbReference type="NCBI Taxonomy" id="6412"/>
    <lineage>
        <taxon>Eukaryota</taxon>
        <taxon>Metazoa</taxon>
        <taxon>Spiralia</taxon>
        <taxon>Lophotrochozoa</taxon>
        <taxon>Annelida</taxon>
        <taxon>Clitellata</taxon>
        <taxon>Hirudinea</taxon>
        <taxon>Rhynchobdellida</taxon>
        <taxon>Glossiphoniidae</taxon>
        <taxon>Helobdella</taxon>
    </lineage>
</organism>
<dbReference type="GeneID" id="20203241"/>
<dbReference type="Proteomes" id="UP000015101">
    <property type="component" value="Unassembled WGS sequence"/>
</dbReference>
<keyword evidence="6" id="KW-1185">Reference proteome</keyword>
<dbReference type="InParanoid" id="T1F342"/>
<accession>T1F342</accession>
<reference evidence="5" key="3">
    <citation type="submission" date="2015-06" db="UniProtKB">
        <authorList>
            <consortium name="EnsemblMetazoa"/>
        </authorList>
    </citation>
    <scope>IDENTIFICATION</scope>
</reference>
<sequence length="811" mass="92802">MMKFQNLYSRYYIIYIVTLSILNRRCDFEKEVKKTYRNSMVKIYTSITIPCMPTTFGQPDPNLAEWIGPPGIIVSPITNERVTYDKIKNLKLQNITTSLTGAYTCVVKFENVTYVNYVFLVVYKVPYVGLEVPLVFKVSGRTCPYALHNIDDLIVKLTDELCRDIPKNDPNFDSKCRFQIEPSCQHVDPIELMLCPFLNQYQCYGLKNVKKTIELACLTPPYDSLCNLVMNTLEPLKHVAKSFCRKEEQKVICWHDGEDQEPRLMAKLCSVRPLLTNCKRYKKIHDELNLDKNLEVPAVTKSILITTQTTQETNTMVSTKQTLNSHEPPENKTTTPNKSSNSVTSELSSKATSKLMANHTEGTTQSTADKLDYIRKKRKKKRRLDVNLWKRSLMEDEEHFEFENINSFSRNALLDSYKNNGNVKRDKKFKKIFNFTEEAQKYLQTTNVETISNRVERVKKNIGGYKNQYLILKLNYYPAFQVSVDTTCIDECVYLKNLDTAHNETEELRKLWDNIDGLPEKPAFLHFVKGNVRKYSYKYVHYCSPGYYFPSQHSHMCLPCMPGQFSRGGSHKSCERCPVDTYQAEWGSYGCIKCPGQTETGLESGQTNQLSCFNYSGVIWSLIFARVFFYLALLITLTAFLLAISFVIIHCTTMSPKLNVKKRDIREAKHSKKIHQKKHLDDKIKQKIEKKEKLTIYNKRNLNDPITRPDIRPGSISGLSSISISSAGPKDLGKNPKTALDTAKNVDAPSNKNKFLKNFTKKDVSAKPGKPNGMDSAASGKKENRFWNKLTEKPSSVSGSSTDQSPTARIT</sequence>
<proteinExistence type="predicted"/>
<feature type="compositionally biased region" description="Polar residues" evidence="1">
    <location>
        <begin position="316"/>
        <end position="352"/>
    </location>
</feature>
<feature type="compositionally biased region" description="Polar residues" evidence="1">
    <location>
        <begin position="793"/>
        <end position="811"/>
    </location>
</feature>
<dbReference type="EMBL" id="KB096222">
    <property type="protein sequence ID" value="ESO07173.1"/>
    <property type="molecule type" value="Genomic_DNA"/>
</dbReference>
<dbReference type="InterPro" id="IPR011641">
    <property type="entry name" value="Tyr-kin_ephrin_A/B_rcpt-like"/>
</dbReference>
<keyword evidence="2" id="KW-0472">Membrane</keyword>
<dbReference type="PANTHER" id="PTHR24046:SF5">
    <property type="entry name" value="EGF-LIKE DOMAIN-CONTAINING PROTEIN"/>
    <property type="match status" value="1"/>
</dbReference>
<feature type="region of interest" description="Disordered" evidence="1">
    <location>
        <begin position="310"/>
        <end position="364"/>
    </location>
</feature>
<dbReference type="Pfam" id="PF07699">
    <property type="entry name" value="Ephrin_rec_like"/>
    <property type="match status" value="1"/>
</dbReference>
<dbReference type="HOGENOM" id="CLU_378701_0_0_1"/>
<dbReference type="CTD" id="20203241"/>
<evidence type="ECO:0000313" key="6">
    <source>
        <dbReference type="Proteomes" id="UP000015101"/>
    </source>
</evidence>
<dbReference type="SUPFAM" id="SSF48726">
    <property type="entry name" value="Immunoglobulin"/>
    <property type="match status" value="1"/>
</dbReference>
<dbReference type="EMBL" id="AMQM01003572">
    <property type="status" value="NOT_ANNOTATED_CDS"/>
    <property type="molecule type" value="Genomic_DNA"/>
</dbReference>
<gene>
    <name evidence="5" type="primary">20203241</name>
    <name evidence="4" type="ORF">HELRODRAFT_170483</name>
</gene>
<dbReference type="CDD" id="cd00096">
    <property type="entry name" value="Ig"/>
    <property type="match status" value="1"/>
</dbReference>
<keyword evidence="2" id="KW-0812">Transmembrane</keyword>
<dbReference type="InterPro" id="IPR052071">
    <property type="entry name" value="SCUB_EGF-like_domain"/>
</dbReference>
<feature type="region of interest" description="Disordered" evidence="1">
    <location>
        <begin position="727"/>
        <end position="811"/>
    </location>
</feature>
<evidence type="ECO:0000313" key="5">
    <source>
        <dbReference type="EnsemblMetazoa" id="HelroP170483"/>
    </source>
</evidence>
<keyword evidence="2" id="KW-1133">Transmembrane helix</keyword>
<dbReference type="InterPro" id="IPR036179">
    <property type="entry name" value="Ig-like_dom_sf"/>
</dbReference>
<dbReference type="EnsemblMetazoa" id="HelroT170483">
    <property type="protein sequence ID" value="HelroP170483"/>
    <property type="gene ID" value="HelroG170483"/>
</dbReference>
<reference evidence="6" key="1">
    <citation type="submission" date="2012-12" db="EMBL/GenBank/DDBJ databases">
        <authorList>
            <person name="Hellsten U."/>
            <person name="Grimwood J."/>
            <person name="Chapman J.A."/>
            <person name="Shapiro H."/>
            <person name="Aerts A."/>
            <person name="Otillar R.P."/>
            <person name="Terry A.Y."/>
            <person name="Boore J.L."/>
            <person name="Simakov O."/>
            <person name="Marletaz F."/>
            <person name="Cho S.-J."/>
            <person name="Edsinger-Gonzales E."/>
            <person name="Havlak P."/>
            <person name="Kuo D.-H."/>
            <person name="Larsson T."/>
            <person name="Lv J."/>
            <person name="Arendt D."/>
            <person name="Savage R."/>
            <person name="Osoegawa K."/>
            <person name="de Jong P."/>
            <person name="Lindberg D.R."/>
            <person name="Seaver E.C."/>
            <person name="Weisblat D.A."/>
            <person name="Putnam N.H."/>
            <person name="Grigoriev I.V."/>
            <person name="Rokhsar D.S."/>
        </authorList>
    </citation>
    <scope>NUCLEOTIDE SEQUENCE</scope>
</reference>
<dbReference type="RefSeq" id="XP_009014551.1">
    <property type="nucleotide sequence ID" value="XM_009016303.1"/>
</dbReference>
<dbReference type="KEGG" id="hro:HELRODRAFT_170483"/>
<dbReference type="SMART" id="SM01411">
    <property type="entry name" value="Ephrin_rec_like"/>
    <property type="match status" value="1"/>
</dbReference>
<dbReference type="PANTHER" id="PTHR24046">
    <property type="entry name" value="SIGNAL PEPTIDE, CUB AND EGF-LIKE DOMAIN-CONTAINING"/>
    <property type="match status" value="1"/>
</dbReference>
<feature type="transmembrane region" description="Helical" evidence="2">
    <location>
        <begin position="618"/>
        <end position="649"/>
    </location>
</feature>
<evidence type="ECO:0000313" key="4">
    <source>
        <dbReference type="EMBL" id="ESO07173.1"/>
    </source>
</evidence>